<dbReference type="EMBL" id="JAAORB010000070">
    <property type="protein sequence ID" value="NHQ76067.1"/>
    <property type="molecule type" value="Genomic_DNA"/>
</dbReference>
<evidence type="ECO:0008006" key="3">
    <source>
        <dbReference type="Google" id="ProtNLM"/>
    </source>
</evidence>
<dbReference type="Pfam" id="PF01987">
    <property type="entry name" value="AIM24"/>
    <property type="match status" value="1"/>
</dbReference>
<name>A0A967EKB7_9RHOB</name>
<reference evidence="1" key="1">
    <citation type="submission" date="2020-03" db="EMBL/GenBank/DDBJ databases">
        <title>Roseovarius gahaiensis sp. nov., isolated from Gahai Saline Lake, China.</title>
        <authorList>
            <person name="Sun X."/>
        </authorList>
    </citation>
    <scope>NUCLEOTIDE SEQUENCE</scope>
    <source>
        <strain evidence="1">GH877</strain>
    </source>
</reference>
<evidence type="ECO:0000313" key="1">
    <source>
        <dbReference type="EMBL" id="NHQ76067.1"/>
    </source>
</evidence>
<sequence length="226" mass="25654">MAVFATREVEGMRQVVIDIENETVRARNGALSNLTGNIDFVPRLPSAGYVLKTLISKEVRIRPSYNGTGRIFLQPSLSGYHVFEATEDERWILEPGVYWASEGGVGLGLYRERFWPSLWAGDGMLVWKTTMWGPGQVALNAPGPVEVIRIEDAQFRAQGRLVLGRTDGLRFSSERPARFPRNMFSGQSRMRVYSGTGRLLVCWTPYWNQYMYTRMTGEDIEGTIFE</sequence>
<accession>A0A967EKB7</accession>
<dbReference type="InterPro" id="IPR036983">
    <property type="entry name" value="AIM24_sf"/>
</dbReference>
<comment type="caution">
    <text evidence="1">The sequence shown here is derived from an EMBL/GenBank/DDBJ whole genome shotgun (WGS) entry which is preliminary data.</text>
</comment>
<protein>
    <recommendedName>
        <fullName evidence="3">AIM24 family protein</fullName>
    </recommendedName>
</protein>
<evidence type="ECO:0000313" key="2">
    <source>
        <dbReference type="Proteomes" id="UP000639775"/>
    </source>
</evidence>
<organism evidence="1 2">
    <name type="scientific">Roseovarius gahaiensis</name>
    <dbReference type="NCBI Taxonomy" id="2716691"/>
    <lineage>
        <taxon>Bacteria</taxon>
        <taxon>Pseudomonadati</taxon>
        <taxon>Pseudomonadota</taxon>
        <taxon>Alphaproteobacteria</taxon>
        <taxon>Rhodobacterales</taxon>
        <taxon>Roseobacteraceae</taxon>
        <taxon>Roseovarius</taxon>
    </lineage>
</organism>
<gene>
    <name evidence="1" type="ORF">HAT86_16605</name>
</gene>
<dbReference type="InterPro" id="IPR002838">
    <property type="entry name" value="AIM24"/>
</dbReference>
<keyword evidence="2" id="KW-1185">Reference proteome</keyword>
<dbReference type="AlphaFoldDB" id="A0A967EKB7"/>
<dbReference type="RefSeq" id="WP_167200570.1">
    <property type="nucleotide sequence ID" value="NZ_JAAORB010000070.1"/>
</dbReference>
<proteinExistence type="predicted"/>
<dbReference type="SUPFAM" id="SSF51219">
    <property type="entry name" value="TRAP-like"/>
    <property type="match status" value="1"/>
</dbReference>
<dbReference type="InterPro" id="IPR016031">
    <property type="entry name" value="Trp_RNA-bd_attenuator-like_dom"/>
</dbReference>
<dbReference type="Gene3D" id="3.60.160.10">
    <property type="entry name" value="Mitochondrial biogenesis AIM24"/>
    <property type="match status" value="1"/>
</dbReference>
<dbReference type="Proteomes" id="UP000639775">
    <property type="component" value="Unassembled WGS sequence"/>
</dbReference>